<feature type="transmembrane region" description="Helical" evidence="8">
    <location>
        <begin position="242"/>
        <end position="262"/>
    </location>
</feature>
<gene>
    <name evidence="9" type="ORF">ODALV1_LOCUS8494</name>
</gene>
<dbReference type="EMBL" id="CAXLJM020000026">
    <property type="protein sequence ID" value="CAL8093418.1"/>
    <property type="molecule type" value="Genomic_DNA"/>
</dbReference>
<comment type="subcellular location">
    <subcellularLocation>
        <location evidence="1">Cell membrane</location>
        <topology evidence="1">Multi-pass membrane protein</topology>
    </subcellularLocation>
</comment>
<dbReference type="PANTHER" id="PTHR21421">
    <property type="entry name" value="GUSTATORY RECEPTOR"/>
    <property type="match status" value="1"/>
</dbReference>
<dbReference type="Pfam" id="PF06151">
    <property type="entry name" value="Trehalose_recp"/>
    <property type="match status" value="1"/>
</dbReference>
<dbReference type="InterPro" id="IPR009318">
    <property type="entry name" value="Gustatory_rcpt"/>
</dbReference>
<evidence type="ECO:0000256" key="8">
    <source>
        <dbReference type="SAM" id="Phobius"/>
    </source>
</evidence>
<sequence length="458" mass="51679">MAFPVVDFFSKNVYTENFKAFEAVYGMKKKPEEKDGKVAMADNLFLDMRGYLIFGRVIGVIPLSGVFGLSHKSLRFKMLSVPVIVSLCITLIVSLSTVMSLLHSIKSSKSNALEIARSVQGFSFILWGFFCYIYFLLRAESIINIFKTWEKSTLYHSVKDKTFPRDIILISTIVFVSATLETTVNHMEYFPQFDGINGMSVKNASKYGSALEAYYWRSNGHWGRHFGYHPLLAVLSFVSHKFVLFCWNYVDVLMIIFARALYFKFKGLCQIAVENLKSSKESLKIRPMGIADQLTWVQIVKDHDTLCNILEAFEKFLSPLIFGSYTTNIYYICMQLIDGLTPDKIAHSVVHSIFTPWSFLHLTMRIFLLSVTAARINLYAHEIGNILKKCPIEFYDAEVARVDKHVTAGPDIGLSGLGCFIVTKPFILSIVNVIFTVEIVLLQGLSSATGPCTASTKS</sequence>
<evidence type="ECO:0000313" key="10">
    <source>
        <dbReference type="Proteomes" id="UP001642540"/>
    </source>
</evidence>
<keyword evidence="7" id="KW-0675">Receptor</keyword>
<protein>
    <recommendedName>
        <fullName evidence="11">Gustatory receptor</fullName>
    </recommendedName>
</protein>
<organism evidence="9 10">
    <name type="scientific">Orchesella dallaii</name>
    <dbReference type="NCBI Taxonomy" id="48710"/>
    <lineage>
        <taxon>Eukaryota</taxon>
        <taxon>Metazoa</taxon>
        <taxon>Ecdysozoa</taxon>
        <taxon>Arthropoda</taxon>
        <taxon>Hexapoda</taxon>
        <taxon>Collembola</taxon>
        <taxon>Entomobryomorpha</taxon>
        <taxon>Entomobryoidea</taxon>
        <taxon>Orchesellidae</taxon>
        <taxon>Orchesellinae</taxon>
        <taxon>Orchesella</taxon>
    </lineage>
</organism>
<evidence type="ECO:0000256" key="1">
    <source>
        <dbReference type="ARBA" id="ARBA00004651"/>
    </source>
</evidence>
<accession>A0ABP1QB84</accession>
<keyword evidence="3" id="KW-1003">Cell membrane</keyword>
<evidence type="ECO:0000256" key="6">
    <source>
        <dbReference type="ARBA" id="ARBA00023136"/>
    </source>
</evidence>
<keyword evidence="5 8" id="KW-1133">Transmembrane helix</keyword>
<evidence type="ECO:0008006" key="11">
    <source>
        <dbReference type="Google" id="ProtNLM"/>
    </source>
</evidence>
<feature type="transmembrane region" description="Helical" evidence="8">
    <location>
        <begin position="50"/>
        <end position="69"/>
    </location>
</feature>
<proteinExistence type="inferred from homology"/>
<reference evidence="9 10" key="1">
    <citation type="submission" date="2024-08" db="EMBL/GenBank/DDBJ databases">
        <authorList>
            <person name="Cucini C."/>
            <person name="Frati F."/>
        </authorList>
    </citation>
    <scope>NUCLEOTIDE SEQUENCE [LARGE SCALE GENOMIC DNA]</scope>
</reference>
<feature type="transmembrane region" description="Helical" evidence="8">
    <location>
        <begin position="81"/>
        <end position="102"/>
    </location>
</feature>
<evidence type="ECO:0000256" key="3">
    <source>
        <dbReference type="ARBA" id="ARBA00022475"/>
    </source>
</evidence>
<evidence type="ECO:0000256" key="4">
    <source>
        <dbReference type="ARBA" id="ARBA00022692"/>
    </source>
</evidence>
<keyword evidence="6 8" id="KW-0472">Membrane</keyword>
<feature type="transmembrane region" description="Helical" evidence="8">
    <location>
        <begin position="167"/>
        <end position="184"/>
    </location>
</feature>
<keyword evidence="10" id="KW-1185">Reference proteome</keyword>
<comment type="similarity">
    <text evidence="2">Belongs to the insect chemoreceptor superfamily. Gustatory receptor (GR) family. Gr5a subfamily.</text>
</comment>
<evidence type="ECO:0000256" key="7">
    <source>
        <dbReference type="ARBA" id="ARBA00023170"/>
    </source>
</evidence>
<dbReference type="Proteomes" id="UP001642540">
    <property type="component" value="Unassembled WGS sequence"/>
</dbReference>
<evidence type="ECO:0000313" key="9">
    <source>
        <dbReference type="EMBL" id="CAL8093418.1"/>
    </source>
</evidence>
<name>A0ABP1QB84_9HEXA</name>
<dbReference type="PANTHER" id="PTHR21421:SF29">
    <property type="entry name" value="GUSTATORY RECEPTOR 5A FOR TREHALOSE-RELATED"/>
    <property type="match status" value="1"/>
</dbReference>
<comment type="caution">
    <text evidence="9">The sequence shown here is derived from an EMBL/GenBank/DDBJ whole genome shotgun (WGS) entry which is preliminary data.</text>
</comment>
<evidence type="ECO:0000256" key="5">
    <source>
        <dbReference type="ARBA" id="ARBA00022989"/>
    </source>
</evidence>
<keyword evidence="4 8" id="KW-0812">Transmembrane</keyword>
<evidence type="ECO:0000256" key="2">
    <source>
        <dbReference type="ARBA" id="ARBA00005327"/>
    </source>
</evidence>
<feature type="transmembrane region" description="Helical" evidence="8">
    <location>
        <begin position="122"/>
        <end position="146"/>
    </location>
</feature>